<dbReference type="Proteomes" id="UP000595933">
    <property type="component" value="Chromosome"/>
</dbReference>
<keyword evidence="6" id="KW-1133">Transmembrane helix</keyword>
<dbReference type="SMART" id="SM00387">
    <property type="entry name" value="HATPase_c"/>
    <property type="match status" value="1"/>
</dbReference>
<evidence type="ECO:0000256" key="1">
    <source>
        <dbReference type="ARBA" id="ARBA00000085"/>
    </source>
</evidence>
<keyword evidence="5 9" id="KW-0418">Kinase</keyword>
<dbReference type="InterPro" id="IPR011622">
    <property type="entry name" value="7TMR_DISM_rcpt_extracell_dom2"/>
</dbReference>
<dbReference type="SMART" id="SM00388">
    <property type="entry name" value="HisKA"/>
    <property type="match status" value="1"/>
</dbReference>
<dbReference type="RefSeq" id="WP_200290707.1">
    <property type="nucleotide sequence ID" value="NZ_CP067013.1"/>
</dbReference>
<dbReference type="EC" id="2.7.13.3" evidence="2"/>
<dbReference type="InterPro" id="IPR036097">
    <property type="entry name" value="HisK_dim/P_sf"/>
</dbReference>
<evidence type="ECO:0000313" key="9">
    <source>
        <dbReference type="EMBL" id="QQN49909.1"/>
    </source>
</evidence>
<dbReference type="PANTHER" id="PTHR43047">
    <property type="entry name" value="TWO-COMPONENT HISTIDINE PROTEIN KINASE"/>
    <property type="match status" value="1"/>
</dbReference>
<feature type="signal peptide" evidence="7">
    <location>
        <begin position="1"/>
        <end position="20"/>
    </location>
</feature>
<evidence type="ECO:0000256" key="6">
    <source>
        <dbReference type="SAM" id="Phobius"/>
    </source>
</evidence>
<organism evidence="9 10">
    <name type="scientific">Stutzerimonas balearica</name>
    <dbReference type="NCBI Taxonomy" id="74829"/>
    <lineage>
        <taxon>Bacteria</taxon>
        <taxon>Pseudomonadati</taxon>
        <taxon>Pseudomonadota</taxon>
        <taxon>Gammaproteobacteria</taxon>
        <taxon>Pseudomonadales</taxon>
        <taxon>Pseudomonadaceae</taxon>
        <taxon>Stutzerimonas</taxon>
    </lineage>
</organism>
<dbReference type="InterPro" id="IPR005467">
    <property type="entry name" value="His_kinase_dom"/>
</dbReference>
<keyword evidence="6" id="KW-0472">Membrane</keyword>
<comment type="catalytic activity">
    <reaction evidence="1">
        <text>ATP + protein L-histidine = ADP + protein N-phospho-L-histidine.</text>
        <dbReference type="EC" id="2.7.13.3"/>
    </reaction>
</comment>
<protein>
    <recommendedName>
        <fullName evidence="2">histidine kinase</fullName>
        <ecNumber evidence="2">2.7.13.3</ecNumber>
    </recommendedName>
</protein>
<feature type="transmembrane region" description="Helical" evidence="6">
    <location>
        <begin position="335"/>
        <end position="358"/>
    </location>
</feature>
<feature type="chain" id="PRO_5040938628" description="histidine kinase" evidence="7">
    <location>
        <begin position="21"/>
        <end position="663"/>
    </location>
</feature>
<dbReference type="Pfam" id="PF00512">
    <property type="entry name" value="HisKA"/>
    <property type="match status" value="1"/>
</dbReference>
<name>A0A9X7V466_9GAMM</name>
<evidence type="ECO:0000256" key="3">
    <source>
        <dbReference type="ARBA" id="ARBA00022553"/>
    </source>
</evidence>
<dbReference type="SUPFAM" id="SSF47384">
    <property type="entry name" value="Homodimeric domain of signal transducing histidine kinase"/>
    <property type="match status" value="1"/>
</dbReference>
<evidence type="ECO:0000256" key="2">
    <source>
        <dbReference type="ARBA" id="ARBA00012438"/>
    </source>
</evidence>
<feature type="transmembrane region" description="Helical" evidence="6">
    <location>
        <begin position="305"/>
        <end position="328"/>
    </location>
</feature>
<feature type="transmembrane region" description="Helical" evidence="6">
    <location>
        <begin position="213"/>
        <end position="239"/>
    </location>
</feature>
<dbReference type="InterPro" id="IPR003661">
    <property type="entry name" value="HisK_dim/P_dom"/>
</dbReference>
<evidence type="ECO:0000256" key="5">
    <source>
        <dbReference type="ARBA" id="ARBA00022777"/>
    </source>
</evidence>
<evidence type="ECO:0000256" key="4">
    <source>
        <dbReference type="ARBA" id="ARBA00022679"/>
    </source>
</evidence>
<dbReference type="Gene3D" id="3.30.565.10">
    <property type="entry name" value="Histidine kinase-like ATPase, C-terminal domain"/>
    <property type="match status" value="1"/>
</dbReference>
<proteinExistence type="predicted"/>
<dbReference type="InterPro" id="IPR011623">
    <property type="entry name" value="7TMR_DISM_rcpt_extracell_dom1"/>
</dbReference>
<keyword evidence="4" id="KW-0808">Transferase</keyword>
<evidence type="ECO:0000259" key="8">
    <source>
        <dbReference type="PROSITE" id="PS50109"/>
    </source>
</evidence>
<feature type="transmembrane region" description="Helical" evidence="6">
    <location>
        <begin position="364"/>
        <end position="385"/>
    </location>
</feature>
<accession>A0A9X7V466</accession>
<dbReference type="CDD" id="cd00082">
    <property type="entry name" value="HisKA"/>
    <property type="match status" value="1"/>
</dbReference>
<dbReference type="Pfam" id="PF07695">
    <property type="entry name" value="7TMR-DISM_7TM"/>
    <property type="match status" value="1"/>
</dbReference>
<keyword evidence="3" id="KW-0597">Phosphoprotein</keyword>
<dbReference type="PRINTS" id="PR00344">
    <property type="entry name" value="BCTRLSENSOR"/>
</dbReference>
<sequence>MGRLLLFIFLLGLLSTPAVAVEFDEHVGRLPLGHHLQVFEDPSGKADITEVSALPDERFTANERPVLNAGYSRSAFWLRLDLTYRPEVADSARRWLLELAYPPLDDIQLFVPATEGGYRLAWRTGDTHPFDSRQFRQGDYLFALDLQPAQPQRVYLRVQSQGSVQVPLTLWTENAYLEQQPGRIYVLGLIYGVLLVMLVYNLFVYLSIRDISYLYYIAYIAAFGLYQVSVNGAGVQYFWPDNPHWANLATPLLIGAAGLFGCQFTRSFLQTDRHSPWIDRLLILMMAMAAVVMALAVWVDYSLSLRAATLLALLFTLVVFAAGIAAWVRGMRMARYFVIAWSALLVGGQINTLMVLGYLPHSFFTMYASQIGSAIEVALLSLALADRINTLRDERTAILEATGAELASLNRQLAESNRLKDEFLSAVSHELRTPMMGVTGALQLLPEADSAEEREQFQGIAEGSAATMLGMIDDLLLLCELRANRVSLRPTVFSLRALGDGLRQRFEGLAQAKGLILRVECDARLDETLVGDEERIRQCLTRLLDNAVKFTDHGGVTLRLACLAEQGEALSVRLEVIDSGIGFAAAEGDGLVYEHFRQLDGSLTRRHGGLGIGLAISSLLARVLGGHLEHRSSPGAGSCFALSLSLPRSAVACGAERCNERVA</sequence>
<dbReference type="Gene3D" id="2.60.40.2380">
    <property type="match status" value="1"/>
</dbReference>
<dbReference type="PANTHER" id="PTHR43047:SF64">
    <property type="entry name" value="HISTIDINE KINASE CONTAINING CHEY-HOMOLOGOUS RECEIVER DOMAIN AND PAS DOMAIN-RELATED"/>
    <property type="match status" value="1"/>
</dbReference>
<dbReference type="GO" id="GO:0000155">
    <property type="term" value="F:phosphorelay sensor kinase activity"/>
    <property type="evidence" value="ECO:0007669"/>
    <property type="project" value="InterPro"/>
</dbReference>
<dbReference type="Pfam" id="PF07696">
    <property type="entry name" value="7TMR-DISMED2"/>
    <property type="match status" value="1"/>
</dbReference>
<feature type="transmembrane region" description="Helical" evidence="6">
    <location>
        <begin position="281"/>
        <end position="299"/>
    </location>
</feature>
<feature type="domain" description="Histidine kinase" evidence="8">
    <location>
        <begin position="426"/>
        <end position="648"/>
    </location>
</feature>
<reference evidence="9 10" key="1">
    <citation type="submission" date="2020-12" db="EMBL/GenBank/DDBJ databases">
        <title>FDA dAtabase for Regulatory Grade micrObial Sequences (FDA-ARGOS): Supporting development and validation of Infectious Disease Dx tests.</title>
        <authorList>
            <person name="Sproer C."/>
            <person name="Gronow S."/>
            <person name="Severitt S."/>
            <person name="Schroder I."/>
            <person name="Tallon L."/>
            <person name="Sadzewicz L."/>
            <person name="Zhao X."/>
            <person name="Boylan J."/>
            <person name="Ott S."/>
            <person name="Bowen H."/>
            <person name="Vavikolanu K."/>
            <person name="Mehta A."/>
            <person name="Aluvathingal J."/>
            <person name="Nadendla S."/>
            <person name="Lowell S."/>
            <person name="Myers T."/>
            <person name="Yan Y."/>
            <person name="Sichtig H."/>
        </authorList>
    </citation>
    <scope>NUCLEOTIDE SEQUENCE [LARGE SCALE GENOMIC DNA]</scope>
    <source>
        <strain evidence="9 10">FDAARGOS_1013</strain>
    </source>
</reference>
<feature type="transmembrane region" description="Helical" evidence="6">
    <location>
        <begin position="245"/>
        <end position="269"/>
    </location>
</feature>
<evidence type="ECO:0000256" key="7">
    <source>
        <dbReference type="SAM" id="SignalP"/>
    </source>
</evidence>
<dbReference type="AlphaFoldDB" id="A0A9X7V466"/>
<dbReference type="InterPro" id="IPR003594">
    <property type="entry name" value="HATPase_dom"/>
</dbReference>
<keyword evidence="6" id="KW-0812">Transmembrane</keyword>
<feature type="transmembrane region" description="Helical" evidence="6">
    <location>
        <begin position="184"/>
        <end position="206"/>
    </location>
</feature>
<dbReference type="PROSITE" id="PS50109">
    <property type="entry name" value="HIS_KIN"/>
    <property type="match status" value="1"/>
</dbReference>
<evidence type="ECO:0000313" key="10">
    <source>
        <dbReference type="Proteomes" id="UP000595933"/>
    </source>
</evidence>
<gene>
    <name evidence="9" type="ORF">I6H70_15320</name>
</gene>
<dbReference type="InterPro" id="IPR036890">
    <property type="entry name" value="HATPase_C_sf"/>
</dbReference>
<dbReference type="Gene3D" id="1.10.287.130">
    <property type="match status" value="1"/>
</dbReference>
<dbReference type="EMBL" id="CP067013">
    <property type="protein sequence ID" value="QQN49909.1"/>
    <property type="molecule type" value="Genomic_DNA"/>
</dbReference>
<dbReference type="InterPro" id="IPR004358">
    <property type="entry name" value="Sig_transdc_His_kin-like_C"/>
</dbReference>
<dbReference type="SUPFAM" id="SSF55874">
    <property type="entry name" value="ATPase domain of HSP90 chaperone/DNA topoisomerase II/histidine kinase"/>
    <property type="match status" value="1"/>
</dbReference>
<keyword evidence="7" id="KW-0732">Signal</keyword>
<dbReference type="Pfam" id="PF02518">
    <property type="entry name" value="HATPase_c"/>
    <property type="match status" value="1"/>
</dbReference>